<dbReference type="EMBL" id="CBTJ020000020">
    <property type="protein sequence ID" value="CDI01292.1"/>
    <property type="molecule type" value="Genomic_DNA"/>
</dbReference>
<accession>W6M1I3</accession>
<proteinExistence type="predicted"/>
<dbReference type="AlphaFoldDB" id="W6M1I3"/>
<evidence type="ECO:0000313" key="2">
    <source>
        <dbReference type="Proteomes" id="UP000035760"/>
    </source>
</evidence>
<organism evidence="1 2">
    <name type="scientific">Candidatus Competibacter denitrificans Run_A_D11</name>
    <dbReference type="NCBI Taxonomy" id="1400863"/>
    <lineage>
        <taxon>Bacteria</taxon>
        <taxon>Pseudomonadati</taxon>
        <taxon>Pseudomonadota</taxon>
        <taxon>Gammaproteobacteria</taxon>
        <taxon>Candidatus Competibacteraceae</taxon>
        <taxon>Candidatus Competibacter</taxon>
    </lineage>
</organism>
<protein>
    <submittedName>
        <fullName evidence="1">Uncharacterized protein</fullName>
    </submittedName>
</protein>
<keyword evidence="2" id="KW-1185">Reference proteome</keyword>
<gene>
    <name evidence="1" type="ORF">BN873_150080</name>
</gene>
<reference evidence="1" key="2">
    <citation type="submission" date="2014-03" db="EMBL/GenBank/DDBJ databases">
        <title>Candidatus Competibacter-lineage genomes retrieved from metagenomes reveal functional metabolic diversity.</title>
        <authorList>
            <person name="McIlroy S.J."/>
            <person name="Albertsen M."/>
            <person name="Andresen E.K."/>
            <person name="Saunders A.M."/>
            <person name="Kristiansen R."/>
            <person name="Stokholm-Bjerregaard M."/>
            <person name="Nielsen K.L."/>
            <person name="Nielsen P.H."/>
        </authorList>
    </citation>
    <scope>NUCLEOTIDE SEQUENCE</scope>
    <source>
        <strain evidence="1">Run_A_D11</strain>
    </source>
</reference>
<evidence type="ECO:0000313" key="1">
    <source>
        <dbReference type="EMBL" id="CDI01292.1"/>
    </source>
</evidence>
<sequence>MVDGRTYYNCGDSDYYGNGYNDGYRDDRYRYRYEDDPQWDGR</sequence>
<reference evidence="1" key="1">
    <citation type="submission" date="2013-07" db="EMBL/GenBank/DDBJ databases">
        <authorList>
            <person name="McIlroy S."/>
        </authorList>
    </citation>
    <scope>NUCLEOTIDE SEQUENCE [LARGE SCALE GENOMIC DNA]</scope>
    <source>
        <strain evidence="1">Run_A_D11</strain>
    </source>
</reference>
<dbReference type="Proteomes" id="UP000035760">
    <property type="component" value="Unassembled WGS sequence"/>
</dbReference>
<name>W6M1I3_9GAMM</name>
<dbReference type="STRING" id="1400863.BN873_150080"/>
<comment type="caution">
    <text evidence="1">The sequence shown here is derived from an EMBL/GenBank/DDBJ whole genome shotgun (WGS) entry which is preliminary data.</text>
</comment>